<sequence>MALELFAAHAINNLGSSNMFAARDVSSANVGILEARQDSGNDTVNIFIDSPDPENYEYAASVVAACPTQTIYEARCTSGPDSDVCGSNKPGVTFTENASEYRVSSAIATTTSGVEVKATVVENCELDGKTAATCTATVIASAQGQKVTSSATVTYTDAAAYHLDVSITGGNEKLANPTGSCSAASGINTRAVAFWGFLGAIGAVGVLAL</sequence>
<proteinExistence type="predicted"/>
<accession>A0A7C8ILJ1</accession>
<evidence type="ECO:0000313" key="2">
    <source>
        <dbReference type="Proteomes" id="UP000481858"/>
    </source>
</evidence>
<dbReference type="OrthoDB" id="5242418at2759"/>
<reference evidence="1 2" key="1">
    <citation type="submission" date="2019-12" db="EMBL/GenBank/DDBJ databases">
        <title>Draft genome sequence of the ascomycete Xylaria multiplex DSM 110363.</title>
        <authorList>
            <person name="Buettner E."/>
            <person name="Kellner H."/>
        </authorList>
    </citation>
    <scope>NUCLEOTIDE SEQUENCE [LARGE SCALE GENOMIC DNA]</scope>
    <source>
        <strain evidence="1 2">DSM 110363</strain>
    </source>
</reference>
<organism evidence="1 2">
    <name type="scientific">Xylaria multiplex</name>
    <dbReference type="NCBI Taxonomy" id="323545"/>
    <lineage>
        <taxon>Eukaryota</taxon>
        <taxon>Fungi</taxon>
        <taxon>Dikarya</taxon>
        <taxon>Ascomycota</taxon>
        <taxon>Pezizomycotina</taxon>
        <taxon>Sordariomycetes</taxon>
        <taxon>Xylariomycetidae</taxon>
        <taxon>Xylariales</taxon>
        <taxon>Xylariaceae</taxon>
        <taxon>Xylaria</taxon>
    </lineage>
</organism>
<dbReference type="AlphaFoldDB" id="A0A7C8ILJ1"/>
<comment type="caution">
    <text evidence="1">The sequence shown here is derived from an EMBL/GenBank/DDBJ whole genome shotgun (WGS) entry which is preliminary data.</text>
</comment>
<dbReference type="EMBL" id="WUBL01000206">
    <property type="protein sequence ID" value="KAF2963405.1"/>
    <property type="molecule type" value="Genomic_DNA"/>
</dbReference>
<keyword evidence="2" id="KW-1185">Reference proteome</keyword>
<gene>
    <name evidence="1" type="ORF">GQX73_g10166</name>
</gene>
<dbReference type="InParanoid" id="A0A7C8ILJ1"/>
<name>A0A7C8ILJ1_9PEZI</name>
<dbReference type="Proteomes" id="UP000481858">
    <property type="component" value="Unassembled WGS sequence"/>
</dbReference>
<evidence type="ECO:0000313" key="1">
    <source>
        <dbReference type="EMBL" id="KAF2963405.1"/>
    </source>
</evidence>
<protein>
    <submittedName>
        <fullName evidence="1">Uncharacterized protein</fullName>
    </submittedName>
</protein>